<evidence type="ECO:0000313" key="2">
    <source>
        <dbReference type="Ensembl" id="ENSMAMP00000005100.2"/>
    </source>
</evidence>
<dbReference type="GO" id="GO:0006508">
    <property type="term" value="P:proteolysis"/>
    <property type="evidence" value="ECO:0007669"/>
    <property type="project" value="InterPro"/>
</dbReference>
<sequence length="155" mass="17349">MIELALHSQGRLLGEHDRMLRALMDTNHQLLQQVAQLTDQMRIRSCLRDTPVPDPSPYSGEPDKCRSFIFQCTNVFKARPSSFSTDLSKLLFFSGLLRDEALTWVGVLASPFRKPGQNTRWFLPAIISIGTQSHSLSALIDSGADDNFLDSNLAQ</sequence>
<accession>A0A3Q3RMT8</accession>
<dbReference type="InterPro" id="IPR001969">
    <property type="entry name" value="Aspartic_peptidase_AS"/>
</dbReference>
<dbReference type="GeneTree" id="ENSGT01030000235372"/>
<name>A0A3Q3RMT8_9TELE</name>
<dbReference type="Proteomes" id="UP000261640">
    <property type="component" value="Unplaced"/>
</dbReference>
<evidence type="ECO:0000259" key="1">
    <source>
        <dbReference type="Pfam" id="PF16297"/>
    </source>
</evidence>
<reference evidence="2" key="2">
    <citation type="submission" date="2025-09" db="UniProtKB">
        <authorList>
            <consortium name="Ensembl"/>
        </authorList>
    </citation>
    <scope>IDENTIFICATION</scope>
</reference>
<dbReference type="InterPro" id="IPR032549">
    <property type="entry name" value="DUF4939"/>
</dbReference>
<dbReference type="PROSITE" id="PS00141">
    <property type="entry name" value="ASP_PROTEASE"/>
    <property type="match status" value="1"/>
</dbReference>
<keyword evidence="3" id="KW-1185">Reference proteome</keyword>
<dbReference type="AlphaFoldDB" id="A0A3Q3RMT8"/>
<dbReference type="Pfam" id="PF16297">
    <property type="entry name" value="DUF4939"/>
    <property type="match status" value="1"/>
</dbReference>
<dbReference type="GO" id="GO:0004190">
    <property type="term" value="F:aspartic-type endopeptidase activity"/>
    <property type="evidence" value="ECO:0007669"/>
    <property type="project" value="InterPro"/>
</dbReference>
<dbReference type="Ensembl" id="ENSMAMT00000005232.2">
    <property type="protein sequence ID" value="ENSMAMP00000005100.2"/>
    <property type="gene ID" value="ENSMAMG00000003415.2"/>
</dbReference>
<protein>
    <recommendedName>
        <fullName evidence="1">DUF4939 domain-containing protein</fullName>
    </recommendedName>
</protein>
<reference evidence="2" key="1">
    <citation type="submission" date="2025-08" db="UniProtKB">
        <authorList>
            <consortium name="Ensembl"/>
        </authorList>
    </citation>
    <scope>IDENTIFICATION</scope>
</reference>
<dbReference type="STRING" id="205130.ENSMAMP00000005100"/>
<organism evidence="2 3">
    <name type="scientific">Mastacembelus armatus</name>
    <name type="common">zig-zag eel</name>
    <dbReference type="NCBI Taxonomy" id="205130"/>
    <lineage>
        <taxon>Eukaryota</taxon>
        <taxon>Metazoa</taxon>
        <taxon>Chordata</taxon>
        <taxon>Craniata</taxon>
        <taxon>Vertebrata</taxon>
        <taxon>Euteleostomi</taxon>
        <taxon>Actinopterygii</taxon>
        <taxon>Neopterygii</taxon>
        <taxon>Teleostei</taxon>
        <taxon>Neoteleostei</taxon>
        <taxon>Acanthomorphata</taxon>
        <taxon>Anabantaria</taxon>
        <taxon>Synbranchiformes</taxon>
        <taxon>Mastacembelidae</taxon>
        <taxon>Mastacembelus</taxon>
    </lineage>
</organism>
<evidence type="ECO:0000313" key="3">
    <source>
        <dbReference type="Proteomes" id="UP000261640"/>
    </source>
</evidence>
<feature type="domain" description="DUF4939" evidence="1">
    <location>
        <begin position="32"/>
        <end position="105"/>
    </location>
</feature>
<proteinExistence type="predicted"/>
<dbReference type="InParanoid" id="A0A3Q3RMT8"/>